<dbReference type="PRINTS" id="PR00038">
    <property type="entry name" value="HTHLUXR"/>
</dbReference>
<dbReference type="RefSeq" id="WP_015334145.1">
    <property type="nucleotide sequence ID" value="NC_020054.1"/>
</dbReference>
<dbReference type="PROSITE" id="PS00622">
    <property type="entry name" value="HTH_LUXR_1"/>
    <property type="match status" value="1"/>
</dbReference>
<dbReference type="GO" id="GO:0003677">
    <property type="term" value="F:DNA binding"/>
    <property type="evidence" value="ECO:0007669"/>
    <property type="project" value="UniProtKB-KW"/>
</dbReference>
<organism evidence="8 9">
    <name type="scientific">Fibrella aestuarina BUZ 2</name>
    <dbReference type="NCBI Taxonomy" id="1166018"/>
    <lineage>
        <taxon>Bacteria</taxon>
        <taxon>Pseudomonadati</taxon>
        <taxon>Bacteroidota</taxon>
        <taxon>Cytophagia</taxon>
        <taxon>Cytophagales</taxon>
        <taxon>Spirosomataceae</taxon>
        <taxon>Fibrella</taxon>
    </lineage>
</organism>
<evidence type="ECO:0000256" key="4">
    <source>
        <dbReference type="ARBA" id="ARBA00023163"/>
    </source>
</evidence>
<evidence type="ECO:0000256" key="3">
    <source>
        <dbReference type="ARBA" id="ARBA00023125"/>
    </source>
</evidence>
<dbReference type="PANTHER" id="PTHR43214">
    <property type="entry name" value="TWO-COMPONENT RESPONSE REGULATOR"/>
    <property type="match status" value="1"/>
</dbReference>
<protein>
    <submittedName>
        <fullName evidence="8">Response regulator uvrY</fullName>
    </submittedName>
</protein>
<keyword evidence="2" id="KW-0805">Transcription regulation</keyword>
<keyword evidence="9" id="KW-1185">Reference proteome</keyword>
<sequence length="219" mass="24361">MAPIHILVADDHPIVADGLRMLLESVDGFEVVGTVYNGWQALNFITTNPVDVVLTDYQMPVLSGLAMASKARERDLKTRLIMLTMNEDPQCIRDALEVGMAGYVVKSAEKPELIKAIRSVHAGERYLSSRIQRQLAESDKPRPTDEPTTLDEVAALTRRELEILKLITDGLTNIEIGEQLYISSTTVETHRRNLMKKVGVSTAIGLMRWSLRHGLVNGL</sequence>
<evidence type="ECO:0000256" key="2">
    <source>
        <dbReference type="ARBA" id="ARBA00023015"/>
    </source>
</evidence>
<dbReference type="Pfam" id="PF00196">
    <property type="entry name" value="GerE"/>
    <property type="match status" value="1"/>
</dbReference>
<evidence type="ECO:0000259" key="7">
    <source>
        <dbReference type="PROSITE" id="PS50110"/>
    </source>
</evidence>
<dbReference type="PANTHER" id="PTHR43214:SF41">
    <property type="entry name" value="NITRATE_NITRITE RESPONSE REGULATOR PROTEIN NARP"/>
    <property type="match status" value="1"/>
</dbReference>
<dbReference type="SMART" id="SM00448">
    <property type="entry name" value="REC"/>
    <property type="match status" value="1"/>
</dbReference>
<dbReference type="InterPro" id="IPR039420">
    <property type="entry name" value="WalR-like"/>
</dbReference>
<feature type="modified residue" description="4-aspartylphosphate" evidence="5">
    <location>
        <position position="56"/>
    </location>
</feature>
<dbReference type="InterPro" id="IPR001789">
    <property type="entry name" value="Sig_transdc_resp-reg_receiver"/>
</dbReference>
<dbReference type="KEGG" id="fae:FAES_5047"/>
<dbReference type="GO" id="GO:0000160">
    <property type="term" value="P:phosphorelay signal transduction system"/>
    <property type="evidence" value="ECO:0007669"/>
    <property type="project" value="InterPro"/>
</dbReference>
<gene>
    <name evidence="8" type="primary">uvrY</name>
    <name evidence="8" type="ORF">FAES_5047</name>
</gene>
<dbReference type="STRING" id="1166018.FAES_5047"/>
<accession>I0KFZ3</accession>
<dbReference type="Pfam" id="PF00072">
    <property type="entry name" value="Response_reg"/>
    <property type="match status" value="1"/>
</dbReference>
<feature type="domain" description="HTH luxR-type" evidence="6">
    <location>
        <begin position="149"/>
        <end position="214"/>
    </location>
</feature>
<reference evidence="8 9" key="1">
    <citation type="journal article" date="2012" name="J. Bacteriol.">
        <title>Genome Sequence of Fibrella aestuarina BUZ 2T, a Filamentous Marine Bacterium.</title>
        <authorList>
            <person name="Filippini M."/>
            <person name="Qi W."/>
            <person name="Blom J."/>
            <person name="Goesmann A."/>
            <person name="Smits T.H."/>
            <person name="Bagheri H.C."/>
        </authorList>
    </citation>
    <scope>NUCLEOTIDE SEQUENCE [LARGE SCALE GENOMIC DNA]</scope>
    <source>
        <strain evidence="9">BUZ 2T</strain>
    </source>
</reference>
<feature type="domain" description="Response regulatory" evidence="7">
    <location>
        <begin position="5"/>
        <end position="121"/>
    </location>
</feature>
<dbReference type="InterPro" id="IPR016032">
    <property type="entry name" value="Sig_transdc_resp-reg_C-effctor"/>
</dbReference>
<dbReference type="Gene3D" id="3.40.50.2300">
    <property type="match status" value="1"/>
</dbReference>
<dbReference type="CDD" id="cd17535">
    <property type="entry name" value="REC_NarL-like"/>
    <property type="match status" value="1"/>
</dbReference>
<dbReference type="PROSITE" id="PS50110">
    <property type="entry name" value="RESPONSE_REGULATORY"/>
    <property type="match status" value="1"/>
</dbReference>
<dbReference type="InterPro" id="IPR000792">
    <property type="entry name" value="Tscrpt_reg_LuxR_C"/>
</dbReference>
<dbReference type="Proteomes" id="UP000011058">
    <property type="component" value="Chromosome"/>
</dbReference>
<name>I0KFZ3_9BACT</name>
<evidence type="ECO:0000313" key="9">
    <source>
        <dbReference type="Proteomes" id="UP000011058"/>
    </source>
</evidence>
<dbReference type="SUPFAM" id="SSF46894">
    <property type="entry name" value="C-terminal effector domain of the bipartite response regulators"/>
    <property type="match status" value="1"/>
</dbReference>
<dbReference type="CDD" id="cd06170">
    <property type="entry name" value="LuxR_C_like"/>
    <property type="match status" value="1"/>
</dbReference>
<evidence type="ECO:0000256" key="5">
    <source>
        <dbReference type="PROSITE-ProRule" id="PRU00169"/>
    </source>
</evidence>
<dbReference type="EMBL" id="HE796683">
    <property type="protein sequence ID" value="CCH03046.1"/>
    <property type="molecule type" value="Genomic_DNA"/>
</dbReference>
<dbReference type="GO" id="GO:0006355">
    <property type="term" value="P:regulation of DNA-templated transcription"/>
    <property type="evidence" value="ECO:0007669"/>
    <property type="project" value="InterPro"/>
</dbReference>
<dbReference type="InterPro" id="IPR011006">
    <property type="entry name" value="CheY-like_superfamily"/>
</dbReference>
<dbReference type="SUPFAM" id="SSF52172">
    <property type="entry name" value="CheY-like"/>
    <property type="match status" value="1"/>
</dbReference>
<dbReference type="PROSITE" id="PS50043">
    <property type="entry name" value="HTH_LUXR_2"/>
    <property type="match status" value="1"/>
</dbReference>
<evidence type="ECO:0000256" key="1">
    <source>
        <dbReference type="ARBA" id="ARBA00022553"/>
    </source>
</evidence>
<dbReference type="SMART" id="SM00421">
    <property type="entry name" value="HTH_LUXR"/>
    <property type="match status" value="1"/>
</dbReference>
<dbReference type="eggNOG" id="COG2197">
    <property type="taxonomic scope" value="Bacteria"/>
</dbReference>
<evidence type="ECO:0000313" key="8">
    <source>
        <dbReference type="EMBL" id="CCH03046.1"/>
    </source>
</evidence>
<keyword evidence="3" id="KW-0238">DNA-binding</keyword>
<dbReference type="AlphaFoldDB" id="I0KFZ3"/>
<dbReference type="HOGENOM" id="CLU_000445_90_8_10"/>
<dbReference type="InterPro" id="IPR058245">
    <property type="entry name" value="NreC/VraR/RcsB-like_REC"/>
</dbReference>
<evidence type="ECO:0000259" key="6">
    <source>
        <dbReference type="PROSITE" id="PS50043"/>
    </source>
</evidence>
<keyword evidence="4" id="KW-0804">Transcription</keyword>
<proteinExistence type="predicted"/>
<keyword evidence="1 5" id="KW-0597">Phosphoprotein</keyword>
<dbReference type="OrthoDB" id="9797341at2"/>